<organism evidence="2 4">
    <name type="scientific">Anaeramoeba flamelloides</name>
    <dbReference type="NCBI Taxonomy" id="1746091"/>
    <lineage>
        <taxon>Eukaryota</taxon>
        <taxon>Metamonada</taxon>
        <taxon>Anaeramoebidae</taxon>
        <taxon>Anaeramoeba</taxon>
    </lineage>
</organism>
<feature type="region of interest" description="Disordered" evidence="1">
    <location>
        <begin position="161"/>
        <end position="180"/>
    </location>
</feature>
<keyword evidence="5" id="KW-1185">Reference proteome</keyword>
<reference evidence="2" key="2">
    <citation type="submission" date="2022-08" db="EMBL/GenBank/DDBJ databases">
        <title>Novel sulphate-reducing endosymbionts in the free-living metamonad Anaeramoeba.</title>
        <authorList>
            <person name="Jerlstrom-Hultqvist J."/>
            <person name="Cepicka I."/>
            <person name="Gallot-Lavallee L."/>
            <person name="Salas-Leiva D."/>
            <person name="Curtis B.A."/>
            <person name="Zahonova K."/>
            <person name="Pipaliya S."/>
            <person name="Dacks J."/>
            <person name="Roger A.J."/>
        </authorList>
    </citation>
    <scope>NUCLEOTIDE SEQUENCE</scope>
    <source>
        <strain evidence="2">Busselton2</strain>
    </source>
</reference>
<comment type="caution">
    <text evidence="2">The sequence shown here is derived from an EMBL/GenBank/DDBJ whole genome shotgun (WGS) entry which is preliminary data.</text>
</comment>
<evidence type="ECO:0000313" key="3">
    <source>
        <dbReference type="EMBL" id="KAJ6249572.1"/>
    </source>
</evidence>
<accession>A0AAV8AHF6</accession>
<gene>
    <name evidence="2" type="ORF">M0812_03380</name>
    <name evidence="3" type="ORF">M0813_16993</name>
</gene>
<evidence type="ECO:0008006" key="6">
    <source>
        <dbReference type="Google" id="ProtNLM"/>
    </source>
</evidence>
<sequence length="465" mass="53225">MSGSRQMKNMLQLEKPGKHEIFKYKPFRQFQSMLFQTPIAPTPIPINIESNSSNNSNKKENKSTSNYISKIDNEPSIDLLEDSMYFALSRSQWKSVELLSFSNETSLNSHTIQDPMLSKTTLLQTSNFNSLNSLRIRSTETKNNKKLSSLNFDFTSQINQKEETPKKKINKKQKTRKKNSTIKQLKKKTALGIAARLLRLGHGNFKTVKDGKSGILKLEPQSLTFMQKVKGTRYSEDYINTVFQKKIRDIDKIRILTENYRTIRITLTNSKEIDIVSPSYQKALSLAYTLKLFKVANFNPRIIGFDLKAFGKIASRNKAPKRITNSNFLIDLTAIADLYLCDSAEHGEESMIGDGFGYRKIAKSISLDLFRKSQIIFSVWIDTVNQGISPAWIKIKTKKKNASLIGNKKYKHKWSGKEIIITPKVSHGNVFEIASKSNDEKKAIIMVLNRFEKWICLHSLDMIKI</sequence>
<evidence type="ECO:0000313" key="2">
    <source>
        <dbReference type="EMBL" id="KAJ3451629.1"/>
    </source>
</evidence>
<feature type="compositionally biased region" description="Basic residues" evidence="1">
    <location>
        <begin position="167"/>
        <end position="180"/>
    </location>
</feature>
<dbReference type="Proteomes" id="UP001150062">
    <property type="component" value="Unassembled WGS sequence"/>
</dbReference>
<reference evidence="3" key="1">
    <citation type="submission" date="2022-08" db="EMBL/GenBank/DDBJ databases">
        <title>Novel sulfate-reducing endosymbionts in the free-living metamonad Anaeramoeba.</title>
        <authorList>
            <person name="Jerlstrom-Hultqvist J."/>
            <person name="Cepicka I."/>
            <person name="Gallot-Lavallee L."/>
            <person name="Salas-Leiva D."/>
            <person name="Curtis B.A."/>
            <person name="Zahonova K."/>
            <person name="Pipaliya S."/>
            <person name="Dacks J."/>
            <person name="Roger A.J."/>
        </authorList>
    </citation>
    <scope>NUCLEOTIDE SEQUENCE</scope>
    <source>
        <strain evidence="3">Schooner1</strain>
    </source>
</reference>
<evidence type="ECO:0000256" key="1">
    <source>
        <dbReference type="SAM" id="MobiDB-lite"/>
    </source>
</evidence>
<protein>
    <recommendedName>
        <fullName evidence="6">Ribosomal protein S3</fullName>
    </recommendedName>
</protein>
<evidence type="ECO:0000313" key="5">
    <source>
        <dbReference type="Proteomes" id="UP001150062"/>
    </source>
</evidence>
<dbReference type="Proteomes" id="UP001146793">
    <property type="component" value="Unassembled WGS sequence"/>
</dbReference>
<name>A0AAV8AHF6_9EUKA</name>
<dbReference type="EMBL" id="JANTQA010000008">
    <property type="protein sequence ID" value="KAJ3451629.1"/>
    <property type="molecule type" value="Genomic_DNA"/>
</dbReference>
<feature type="region of interest" description="Disordered" evidence="1">
    <location>
        <begin position="45"/>
        <end position="66"/>
    </location>
</feature>
<evidence type="ECO:0000313" key="4">
    <source>
        <dbReference type="Proteomes" id="UP001146793"/>
    </source>
</evidence>
<dbReference type="EMBL" id="JAOAOG010000098">
    <property type="protein sequence ID" value="KAJ6249572.1"/>
    <property type="molecule type" value="Genomic_DNA"/>
</dbReference>
<proteinExistence type="predicted"/>
<feature type="compositionally biased region" description="Low complexity" evidence="1">
    <location>
        <begin position="45"/>
        <end position="56"/>
    </location>
</feature>
<dbReference type="AlphaFoldDB" id="A0AAV8AHF6"/>